<feature type="compositionally biased region" description="Polar residues" evidence="2">
    <location>
        <begin position="618"/>
        <end position="644"/>
    </location>
</feature>
<dbReference type="InterPro" id="IPR036864">
    <property type="entry name" value="Zn2-C6_fun-type_DNA-bd_sf"/>
</dbReference>
<reference evidence="4" key="1">
    <citation type="journal article" date="2020" name="Stud. Mycol.">
        <title>101 Dothideomycetes genomes: a test case for predicting lifestyles and emergence of pathogens.</title>
        <authorList>
            <person name="Haridas S."/>
            <person name="Albert R."/>
            <person name="Binder M."/>
            <person name="Bloem J."/>
            <person name="Labutti K."/>
            <person name="Salamov A."/>
            <person name="Andreopoulos B."/>
            <person name="Baker S."/>
            <person name="Barry K."/>
            <person name="Bills G."/>
            <person name="Bluhm B."/>
            <person name="Cannon C."/>
            <person name="Castanera R."/>
            <person name="Culley D."/>
            <person name="Daum C."/>
            <person name="Ezra D."/>
            <person name="Gonzalez J."/>
            <person name="Henrissat B."/>
            <person name="Kuo A."/>
            <person name="Liang C."/>
            <person name="Lipzen A."/>
            <person name="Lutzoni F."/>
            <person name="Magnuson J."/>
            <person name="Mondo S."/>
            <person name="Nolan M."/>
            <person name="Ohm R."/>
            <person name="Pangilinan J."/>
            <person name="Park H.-J."/>
            <person name="Ramirez L."/>
            <person name="Alfaro M."/>
            <person name="Sun H."/>
            <person name="Tritt A."/>
            <person name="Yoshinaga Y."/>
            <person name="Zwiers L.-H."/>
            <person name="Turgeon B."/>
            <person name="Goodwin S."/>
            <person name="Spatafora J."/>
            <person name="Crous P."/>
            <person name="Grigoriev I."/>
        </authorList>
    </citation>
    <scope>NUCLEOTIDE SEQUENCE</scope>
    <source>
        <strain evidence="4">CBS 122368</strain>
    </source>
</reference>
<dbReference type="Proteomes" id="UP000800094">
    <property type="component" value="Unassembled WGS sequence"/>
</dbReference>
<evidence type="ECO:0000256" key="1">
    <source>
        <dbReference type="ARBA" id="ARBA00023242"/>
    </source>
</evidence>
<evidence type="ECO:0000313" key="4">
    <source>
        <dbReference type="EMBL" id="KAF2247489.1"/>
    </source>
</evidence>
<dbReference type="CDD" id="cd00067">
    <property type="entry name" value="GAL4"/>
    <property type="match status" value="1"/>
</dbReference>
<dbReference type="EMBL" id="ML987197">
    <property type="protein sequence ID" value="KAF2247489.1"/>
    <property type="molecule type" value="Genomic_DNA"/>
</dbReference>
<evidence type="ECO:0000259" key="3">
    <source>
        <dbReference type="PROSITE" id="PS50048"/>
    </source>
</evidence>
<dbReference type="Pfam" id="PF00172">
    <property type="entry name" value="Zn_clus"/>
    <property type="match status" value="1"/>
</dbReference>
<evidence type="ECO:0000313" key="5">
    <source>
        <dbReference type="Proteomes" id="UP000800094"/>
    </source>
</evidence>
<dbReference type="GeneID" id="54586860"/>
<dbReference type="AlphaFoldDB" id="A0A6A6IB70"/>
<evidence type="ECO:0000256" key="2">
    <source>
        <dbReference type="SAM" id="MobiDB-lite"/>
    </source>
</evidence>
<dbReference type="PANTHER" id="PTHR38111:SF2">
    <property type="entry name" value="FINGER DOMAIN PROTEIN, PUTATIVE (AFU_ORTHOLOGUE AFUA_1G01560)-RELATED"/>
    <property type="match status" value="1"/>
</dbReference>
<dbReference type="InterPro" id="IPR001138">
    <property type="entry name" value="Zn2Cys6_DnaBD"/>
</dbReference>
<dbReference type="OrthoDB" id="5126878at2759"/>
<dbReference type="GO" id="GO:0000981">
    <property type="term" value="F:DNA-binding transcription factor activity, RNA polymerase II-specific"/>
    <property type="evidence" value="ECO:0007669"/>
    <property type="project" value="InterPro"/>
</dbReference>
<accession>A0A6A6IB70</accession>
<dbReference type="InterPro" id="IPR053178">
    <property type="entry name" value="Osmoadaptation_assoc"/>
</dbReference>
<keyword evidence="5" id="KW-1185">Reference proteome</keyword>
<dbReference type="SUPFAM" id="SSF57701">
    <property type="entry name" value="Zn2/Cys6 DNA-binding domain"/>
    <property type="match status" value="1"/>
</dbReference>
<keyword evidence="1" id="KW-0539">Nucleus</keyword>
<dbReference type="Gene3D" id="4.10.240.10">
    <property type="entry name" value="Zn(2)-C6 fungal-type DNA-binding domain"/>
    <property type="match status" value="1"/>
</dbReference>
<dbReference type="SMART" id="SM00066">
    <property type="entry name" value="GAL4"/>
    <property type="match status" value="1"/>
</dbReference>
<sequence>MTRTGKCDTCRLRKVKCDEQKPKCSACQKRDRPCAYSYGKVSALVVEDPNLLSKHGKPKVAPLVYPLISYSDSSSASSPSSDLRVTAERAADEGQGVFKTFTPASKERQLRVRKPTAQQRRKLHAYLTQLRAASTLQSRLSSSESVLITRYMGLLGSLPLNEKPLMILGSWILSIPSRIGANPVVDLAVEYLVDQFAVYRDDNFSNRRLALASKAKALEELQLATSDDKSWRTYDTVLAMKLHYSAEVLVGMRSLRHVIHGAALAEILKLGPVAGLDEEHYWGFLDNTYIDDVVEAMVSGRTSVYDNDFYLSMTYPPSPPTCTELDNLALRFSVAMMHILIQVPRLVCIVRHCINNPANARVLALAVTLSESLWHAVPVNLMHQLLRKSTTVVEIPPSPDISDIISDSFHFDSIESMTLVSRFWMLQHYLCGLIQSIYQHFPILATDSLLPDLATLYAIDIDAAINQARCVQYALNLCPSFPLVPLRVHVPLEVAIGAWHRLSQRLSRAPKALGSSSVSPAGLNGLEEILKAQRMEDWIVETISCIHDQWDVHPMTNQFLKKFMQESVEAMCGGPIPDWLPLRVSFTCEEGDMVMKLEYDLPGPMIEKMYGKPEESWTRSTTTSLPFPVSDSQDSVPTESFPSE</sequence>
<dbReference type="GO" id="GO:0008270">
    <property type="term" value="F:zinc ion binding"/>
    <property type="evidence" value="ECO:0007669"/>
    <property type="project" value="InterPro"/>
</dbReference>
<name>A0A6A6IB70_9PLEO</name>
<feature type="domain" description="Zn(2)-C6 fungal-type" evidence="3">
    <location>
        <begin position="6"/>
        <end position="36"/>
    </location>
</feature>
<proteinExistence type="predicted"/>
<dbReference type="PROSITE" id="PS50048">
    <property type="entry name" value="ZN2_CY6_FUNGAL_2"/>
    <property type="match status" value="1"/>
</dbReference>
<protein>
    <recommendedName>
        <fullName evidence="3">Zn(2)-C6 fungal-type domain-containing protein</fullName>
    </recommendedName>
</protein>
<organism evidence="4 5">
    <name type="scientific">Trematosphaeria pertusa</name>
    <dbReference type="NCBI Taxonomy" id="390896"/>
    <lineage>
        <taxon>Eukaryota</taxon>
        <taxon>Fungi</taxon>
        <taxon>Dikarya</taxon>
        <taxon>Ascomycota</taxon>
        <taxon>Pezizomycotina</taxon>
        <taxon>Dothideomycetes</taxon>
        <taxon>Pleosporomycetidae</taxon>
        <taxon>Pleosporales</taxon>
        <taxon>Massarineae</taxon>
        <taxon>Trematosphaeriaceae</taxon>
        <taxon>Trematosphaeria</taxon>
    </lineage>
</organism>
<feature type="region of interest" description="Disordered" evidence="2">
    <location>
        <begin position="612"/>
        <end position="644"/>
    </location>
</feature>
<gene>
    <name evidence="4" type="ORF">BU26DRAFT_566461</name>
</gene>
<dbReference type="PANTHER" id="PTHR38111">
    <property type="entry name" value="ZN(2)-C6 FUNGAL-TYPE DOMAIN-CONTAINING PROTEIN-RELATED"/>
    <property type="match status" value="1"/>
</dbReference>
<dbReference type="RefSeq" id="XP_033682493.1">
    <property type="nucleotide sequence ID" value="XM_033833530.1"/>
</dbReference>